<sequence>MPEPTNRRPPMAVTGMGGLFPGANDVEAFWQCILSAQVAQAESQEGRWGVPRARYLGPPGTPDRAYADAAFTIVLPEAGDGDSADPQVRAGRHAVRAALADAARAGQPLLLDGVALVAATSWSAPSYFGHDAAQHLGLAAPAGPAHAPEAQLAALAPELGGPRLAVDTACASSLYALDLAAGLLESGQARAVVVLGLNVLMPPFLFIGFSKLMALSPASRIAPFAADASGIVPGECAAALVLEPLHLARAAGRQVVGLVRAVGLAADGAERSVFAPGADGQRLAYERAFDGLDRHAVDYVEAHGTATTVGDETEIHTLQAFFGAGRDRPLPIGSVKGLIGHTLAAAGIASVIKGLKMLATRTLPPHLPVTPHAGLADTLLTLATAPQVLGELGRPMRVGISGFGFGGANAHVVLEEAPTMAAGTVAVEAAAPAEALAIVDFEAAFASVNGAASLAVAARGGEWPAGRFPATLRVDAQGLRMGPNFLRRLDPLQLLATHLTRELLARHPGSSGSAATGIVLTSNLGGEMSLRLSRKYAALFADRAAAADAPETSIEAIASALPTMCSGYPAYHLDLRGFHETLAGEPGSFWTSLRLAPRWLAGGCQALVLGAARQVKSPLEAQQAGAQDGVGLFLLKTEAQARAAGEPLLALLRPLAPGLALPAACAQAGLDLATIALRLRCELHQAALAEAAGVELLAQALLAPERRVTIEVCRQGQPVQAWVLDKDAAFSAVPRQPQLPLEICFAPHGRAADVSLPASPATESGASAARWAQQAGQALQAFFAAQRRALDLLQGPGAALRPGLVPMSVPALPPAVAMPDFGVLQAIASTAQGLSAELRVDEEDPYFFDHALDHVPGILMVEGIVQLALHRAPGHWVRRLALKFRRFCEKQHAVRIELLPRAGGLCFGGQVLQHGQAVGSFEIELGAPPLLPVGIAAPVRPVDQPQLLHKRHAANVLVGPLAEGARGHDTALVPPPAGHRFAHGAPGFHGPLYLLETARQAVMLGAHGVMGIPLGLPMNLLALELRLAEPAPRAASLAYRLQPQPLRKVDTMTLADVRTVLLEGERVLGEVLIKAQVVDAGTYEQQRGREPAPQAGAAVLERSAG</sequence>
<organism evidence="6 7">
    <name type="scientific">Ideonella azotifigens</name>
    <dbReference type="NCBI Taxonomy" id="513160"/>
    <lineage>
        <taxon>Bacteria</taxon>
        <taxon>Pseudomonadati</taxon>
        <taxon>Pseudomonadota</taxon>
        <taxon>Betaproteobacteria</taxon>
        <taxon>Burkholderiales</taxon>
        <taxon>Sphaerotilaceae</taxon>
        <taxon>Ideonella</taxon>
    </lineage>
</organism>
<evidence type="ECO:0000256" key="4">
    <source>
        <dbReference type="SAM" id="MobiDB-lite"/>
    </source>
</evidence>
<evidence type="ECO:0000259" key="5">
    <source>
        <dbReference type="PROSITE" id="PS52004"/>
    </source>
</evidence>
<evidence type="ECO:0000256" key="3">
    <source>
        <dbReference type="RuleBase" id="RU003694"/>
    </source>
</evidence>
<dbReference type="Pfam" id="PF00109">
    <property type="entry name" value="ketoacyl-synt"/>
    <property type="match status" value="1"/>
</dbReference>
<dbReference type="EMBL" id="BAAAEW010000042">
    <property type="protein sequence ID" value="GAA0766107.1"/>
    <property type="molecule type" value="Genomic_DNA"/>
</dbReference>
<reference evidence="6 7" key="1">
    <citation type="journal article" date="2019" name="Int. J. Syst. Evol. Microbiol.">
        <title>The Global Catalogue of Microorganisms (GCM) 10K type strain sequencing project: providing services to taxonomists for standard genome sequencing and annotation.</title>
        <authorList>
            <consortium name="The Broad Institute Genomics Platform"/>
            <consortium name="The Broad Institute Genome Sequencing Center for Infectious Disease"/>
            <person name="Wu L."/>
            <person name="Ma J."/>
        </authorList>
    </citation>
    <scope>NUCLEOTIDE SEQUENCE [LARGE SCALE GENOMIC DNA]</scope>
    <source>
        <strain evidence="6 7">JCM 15503</strain>
    </source>
</reference>
<dbReference type="PANTHER" id="PTHR43775">
    <property type="entry name" value="FATTY ACID SYNTHASE"/>
    <property type="match status" value="1"/>
</dbReference>
<dbReference type="InterPro" id="IPR050091">
    <property type="entry name" value="PKS_NRPS_Biosynth_Enz"/>
</dbReference>
<dbReference type="InterPro" id="IPR014031">
    <property type="entry name" value="Ketoacyl_synth_C"/>
</dbReference>
<dbReference type="Pfam" id="PF03756">
    <property type="entry name" value="AfsA"/>
    <property type="match status" value="2"/>
</dbReference>
<keyword evidence="3" id="KW-0808">Transferase</keyword>
<dbReference type="SUPFAM" id="SSF53901">
    <property type="entry name" value="Thiolase-like"/>
    <property type="match status" value="2"/>
</dbReference>
<keyword evidence="2" id="KW-0597">Phosphoprotein</keyword>
<name>A0ABN1KGF6_9BURK</name>
<evidence type="ECO:0000313" key="6">
    <source>
        <dbReference type="EMBL" id="GAA0766107.1"/>
    </source>
</evidence>
<dbReference type="PANTHER" id="PTHR43775:SF37">
    <property type="entry name" value="SI:DKEY-61P9.11"/>
    <property type="match status" value="1"/>
</dbReference>
<accession>A0ABN1KGF6</accession>
<feature type="region of interest" description="Disordered" evidence="4">
    <location>
        <begin position="1083"/>
        <end position="1105"/>
    </location>
</feature>
<dbReference type="InterPro" id="IPR020841">
    <property type="entry name" value="PKS_Beta-ketoAc_synthase_dom"/>
</dbReference>
<dbReference type="SMART" id="SM00825">
    <property type="entry name" value="PKS_KS"/>
    <property type="match status" value="1"/>
</dbReference>
<dbReference type="Gene3D" id="3.40.47.10">
    <property type="match status" value="2"/>
</dbReference>
<dbReference type="PROSITE" id="PS52004">
    <property type="entry name" value="KS3_2"/>
    <property type="match status" value="1"/>
</dbReference>
<dbReference type="InterPro" id="IPR016039">
    <property type="entry name" value="Thiolase-like"/>
</dbReference>
<feature type="domain" description="Ketosynthase family 3 (KS3)" evidence="5">
    <location>
        <begin position="8"/>
        <end position="416"/>
    </location>
</feature>
<dbReference type="Proteomes" id="UP001500279">
    <property type="component" value="Unassembled WGS sequence"/>
</dbReference>
<comment type="caution">
    <text evidence="6">The sequence shown here is derived from an EMBL/GenBank/DDBJ whole genome shotgun (WGS) entry which is preliminary data.</text>
</comment>
<keyword evidence="1" id="KW-0596">Phosphopantetheine</keyword>
<comment type="similarity">
    <text evidence="3">Belongs to the thiolase-like superfamily. Beta-ketoacyl-ACP synthases family.</text>
</comment>
<evidence type="ECO:0000313" key="7">
    <source>
        <dbReference type="Proteomes" id="UP001500279"/>
    </source>
</evidence>
<dbReference type="InterPro" id="IPR005509">
    <property type="entry name" value="AfsA_hotdog_dom"/>
</dbReference>
<keyword evidence="7" id="KW-1185">Reference proteome</keyword>
<proteinExistence type="inferred from homology"/>
<gene>
    <name evidence="6" type="ORF">GCM10009107_53900</name>
</gene>
<dbReference type="InterPro" id="IPR014030">
    <property type="entry name" value="Ketoacyl_synth_N"/>
</dbReference>
<dbReference type="CDD" id="cd00833">
    <property type="entry name" value="PKS"/>
    <property type="match status" value="1"/>
</dbReference>
<dbReference type="RefSeq" id="WP_231010864.1">
    <property type="nucleotide sequence ID" value="NZ_BAAAEW010000042.1"/>
</dbReference>
<dbReference type="Pfam" id="PF02801">
    <property type="entry name" value="Ketoacyl-synt_C"/>
    <property type="match status" value="1"/>
</dbReference>
<evidence type="ECO:0000256" key="1">
    <source>
        <dbReference type="ARBA" id="ARBA00022450"/>
    </source>
</evidence>
<evidence type="ECO:0000256" key="2">
    <source>
        <dbReference type="ARBA" id="ARBA00022553"/>
    </source>
</evidence>
<protein>
    <recommendedName>
        <fullName evidence="5">Ketosynthase family 3 (KS3) domain-containing protein</fullName>
    </recommendedName>
</protein>